<feature type="region of interest" description="Disordered" evidence="1">
    <location>
        <begin position="1"/>
        <end position="30"/>
    </location>
</feature>
<feature type="compositionally biased region" description="Basic residues" evidence="1">
    <location>
        <begin position="1"/>
        <end position="10"/>
    </location>
</feature>
<protein>
    <submittedName>
        <fullName evidence="3">Uncharacterized protein</fullName>
    </submittedName>
</protein>
<dbReference type="Proteomes" id="UP000887565">
    <property type="component" value="Unplaced"/>
</dbReference>
<keyword evidence="2" id="KW-1185">Reference proteome</keyword>
<name>A0A915IXW4_ROMCU</name>
<evidence type="ECO:0000256" key="1">
    <source>
        <dbReference type="SAM" id="MobiDB-lite"/>
    </source>
</evidence>
<organism evidence="2 3">
    <name type="scientific">Romanomermis culicivorax</name>
    <name type="common">Nematode worm</name>
    <dbReference type="NCBI Taxonomy" id="13658"/>
    <lineage>
        <taxon>Eukaryota</taxon>
        <taxon>Metazoa</taxon>
        <taxon>Ecdysozoa</taxon>
        <taxon>Nematoda</taxon>
        <taxon>Enoplea</taxon>
        <taxon>Dorylaimia</taxon>
        <taxon>Mermithida</taxon>
        <taxon>Mermithoidea</taxon>
        <taxon>Mermithidae</taxon>
        <taxon>Romanomermis</taxon>
    </lineage>
</organism>
<proteinExistence type="predicted"/>
<accession>A0A915IXW4</accession>
<evidence type="ECO:0000313" key="3">
    <source>
        <dbReference type="WBParaSite" id="nRc.2.0.1.t18592-RA"/>
    </source>
</evidence>
<dbReference type="AlphaFoldDB" id="A0A915IXW4"/>
<evidence type="ECO:0000313" key="2">
    <source>
        <dbReference type="Proteomes" id="UP000887565"/>
    </source>
</evidence>
<dbReference type="WBParaSite" id="nRc.2.0.1.t18592-RA">
    <property type="protein sequence ID" value="nRc.2.0.1.t18592-RA"/>
    <property type="gene ID" value="nRc.2.0.1.g18592"/>
</dbReference>
<sequence length="143" mass="16596">MDADHPRRRGYLPLEPRRQKTEGVKRSNVKDDLSTSVPPFFRLMVIFGVLPTTENRIVQRIPNHEANLPEIEPSSIQSRQENRQITKRGAIDMDINSWNNNLQAYGSRTRLICVLFLQPRHSKLFVRTLAMAIKPHKLHTCTE</sequence>
<feature type="compositionally biased region" description="Basic and acidic residues" evidence="1">
    <location>
        <begin position="15"/>
        <end position="30"/>
    </location>
</feature>
<reference evidence="3" key="1">
    <citation type="submission" date="2022-11" db="UniProtKB">
        <authorList>
            <consortium name="WormBaseParasite"/>
        </authorList>
    </citation>
    <scope>IDENTIFICATION</scope>
</reference>